<evidence type="ECO:0000313" key="2">
    <source>
        <dbReference type="Proteomes" id="UP000054538"/>
    </source>
</evidence>
<reference evidence="2" key="2">
    <citation type="submission" date="2015-01" db="EMBL/GenBank/DDBJ databases">
        <title>Evolutionary Origins and Diversification of the Mycorrhizal Mutualists.</title>
        <authorList>
            <consortium name="DOE Joint Genome Institute"/>
            <consortium name="Mycorrhizal Genomics Consortium"/>
            <person name="Kohler A."/>
            <person name="Kuo A."/>
            <person name="Nagy L.G."/>
            <person name="Floudas D."/>
            <person name="Copeland A."/>
            <person name="Barry K.W."/>
            <person name="Cichocki N."/>
            <person name="Veneault-Fourrey C."/>
            <person name="LaButti K."/>
            <person name="Lindquist E.A."/>
            <person name="Lipzen A."/>
            <person name="Lundell T."/>
            <person name="Morin E."/>
            <person name="Murat C."/>
            <person name="Riley R."/>
            <person name="Ohm R."/>
            <person name="Sun H."/>
            <person name="Tunlid A."/>
            <person name="Henrissat B."/>
            <person name="Grigoriev I.V."/>
            <person name="Hibbett D.S."/>
            <person name="Martin F."/>
        </authorList>
    </citation>
    <scope>NUCLEOTIDE SEQUENCE [LARGE SCALE GENOMIC DNA]</scope>
    <source>
        <strain evidence="2">Ve08.2h10</strain>
    </source>
</reference>
<feature type="non-terminal residue" evidence="1">
    <location>
        <position position="1"/>
    </location>
</feature>
<dbReference type="EMBL" id="KN828134">
    <property type="protein sequence ID" value="KIK75403.1"/>
    <property type="molecule type" value="Genomic_DNA"/>
</dbReference>
<gene>
    <name evidence="1" type="ORF">PAXRUDRAFT_172944</name>
</gene>
<name>A0A0D0CJN9_9AGAM</name>
<evidence type="ECO:0000313" key="1">
    <source>
        <dbReference type="EMBL" id="KIK75403.1"/>
    </source>
</evidence>
<organism evidence="1 2">
    <name type="scientific">Paxillus rubicundulus Ve08.2h10</name>
    <dbReference type="NCBI Taxonomy" id="930991"/>
    <lineage>
        <taxon>Eukaryota</taxon>
        <taxon>Fungi</taxon>
        <taxon>Dikarya</taxon>
        <taxon>Basidiomycota</taxon>
        <taxon>Agaricomycotina</taxon>
        <taxon>Agaricomycetes</taxon>
        <taxon>Agaricomycetidae</taxon>
        <taxon>Boletales</taxon>
        <taxon>Paxilineae</taxon>
        <taxon>Paxillaceae</taxon>
        <taxon>Paxillus</taxon>
    </lineage>
</organism>
<dbReference type="InParanoid" id="A0A0D0CJN9"/>
<protein>
    <submittedName>
        <fullName evidence="1">Uncharacterized protein</fullName>
    </submittedName>
</protein>
<reference evidence="1 2" key="1">
    <citation type="submission" date="2014-04" db="EMBL/GenBank/DDBJ databases">
        <authorList>
            <consortium name="DOE Joint Genome Institute"/>
            <person name="Kuo A."/>
            <person name="Kohler A."/>
            <person name="Jargeat P."/>
            <person name="Nagy L.G."/>
            <person name="Floudas D."/>
            <person name="Copeland A."/>
            <person name="Barry K.W."/>
            <person name="Cichocki N."/>
            <person name="Veneault-Fourrey C."/>
            <person name="LaButti K."/>
            <person name="Lindquist E.A."/>
            <person name="Lipzen A."/>
            <person name="Lundell T."/>
            <person name="Morin E."/>
            <person name="Murat C."/>
            <person name="Sun H."/>
            <person name="Tunlid A."/>
            <person name="Henrissat B."/>
            <person name="Grigoriev I.V."/>
            <person name="Hibbett D.S."/>
            <person name="Martin F."/>
            <person name="Nordberg H.P."/>
            <person name="Cantor M.N."/>
            <person name="Hua S.X."/>
        </authorList>
    </citation>
    <scope>NUCLEOTIDE SEQUENCE [LARGE SCALE GENOMIC DNA]</scope>
    <source>
        <strain evidence="1 2">Ve08.2h10</strain>
    </source>
</reference>
<accession>A0A0D0CJN9</accession>
<dbReference type="OrthoDB" id="2671340at2759"/>
<dbReference type="HOGENOM" id="CLU_3019960_0_0_1"/>
<keyword evidence="2" id="KW-1185">Reference proteome</keyword>
<dbReference type="Proteomes" id="UP000054538">
    <property type="component" value="Unassembled WGS sequence"/>
</dbReference>
<proteinExistence type="predicted"/>
<sequence>LKTLYYTVVDLKNAFGLTYTDWEGARVTPQDKDIWDSYVKVNSLIYHICFMYNNNI</sequence>
<dbReference type="AlphaFoldDB" id="A0A0D0CJN9"/>